<keyword evidence="2" id="KW-0732">Signal</keyword>
<keyword evidence="4" id="KW-1185">Reference proteome</keyword>
<feature type="compositionally biased region" description="Acidic residues" evidence="1">
    <location>
        <begin position="125"/>
        <end position="157"/>
    </location>
</feature>
<reference evidence="3 4" key="1">
    <citation type="submission" date="2016-10" db="EMBL/GenBank/DDBJ databases">
        <authorList>
            <person name="de Groot N.N."/>
        </authorList>
    </citation>
    <scope>NUCLEOTIDE SEQUENCE [LARGE SCALE GENOMIC DNA]</scope>
    <source>
        <strain evidence="3 4">DSM 29433</strain>
    </source>
</reference>
<organism evidence="3 4">
    <name type="scientific">Yoonia litorea</name>
    <dbReference type="NCBI Taxonomy" id="1123755"/>
    <lineage>
        <taxon>Bacteria</taxon>
        <taxon>Pseudomonadati</taxon>
        <taxon>Pseudomonadota</taxon>
        <taxon>Alphaproteobacteria</taxon>
        <taxon>Rhodobacterales</taxon>
        <taxon>Paracoccaceae</taxon>
        <taxon>Yoonia</taxon>
    </lineage>
</organism>
<evidence type="ECO:0000256" key="2">
    <source>
        <dbReference type="SAM" id="SignalP"/>
    </source>
</evidence>
<evidence type="ECO:0000313" key="3">
    <source>
        <dbReference type="EMBL" id="SFS02032.1"/>
    </source>
</evidence>
<feature type="region of interest" description="Disordered" evidence="1">
    <location>
        <begin position="76"/>
        <end position="173"/>
    </location>
</feature>
<protein>
    <recommendedName>
        <fullName evidence="5">PepSY domain-containing protein</fullName>
    </recommendedName>
</protein>
<accession>A0A1I6LF08</accession>
<dbReference type="EMBL" id="FOZM01000001">
    <property type="protein sequence ID" value="SFS02032.1"/>
    <property type="molecule type" value="Genomic_DNA"/>
</dbReference>
<proteinExistence type="predicted"/>
<evidence type="ECO:0000313" key="4">
    <source>
        <dbReference type="Proteomes" id="UP000198926"/>
    </source>
</evidence>
<name>A0A1I6LF08_9RHOB</name>
<evidence type="ECO:0008006" key="5">
    <source>
        <dbReference type="Google" id="ProtNLM"/>
    </source>
</evidence>
<sequence>MIKKIALCIALMGVPHLASAQSIQDQIISQLADQGFGEMQLSRTWLGRVQIIAYRGDLRRELVFHPQTGEILRDFWEVDEDDRAPSLFNPRRSDEDDEGRDNDDDDRDDDGSDRDDDRDGHRDDDRDDDDRDDDDRDDDDRDDDRDDDDDDDDEKDDRDDRRDDKRENDRDDD</sequence>
<dbReference type="AlphaFoldDB" id="A0A1I6LF08"/>
<feature type="compositionally biased region" description="Acidic residues" evidence="1">
    <location>
        <begin position="95"/>
        <end position="114"/>
    </location>
</feature>
<gene>
    <name evidence="3" type="ORF">SAMN05444714_0479</name>
</gene>
<dbReference type="RefSeq" id="WP_207493605.1">
    <property type="nucleotide sequence ID" value="NZ_FOZM01000001.1"/>
</dbReference>
<feature type="compositionally biased region" description="Basic and acidic residues" evidence="1">
    <location>
        <begin position="158"/>
        <end position="173"/>
    </location>
</feature>
<feature type="compositionally biased region" description="Basic and acidic residues" evidence="1">
    <location>
        <begin position="115"/>
        <end position="124"/>
    </location>
</feature>
<evidence type="ECO:0000256" key="1">
    <source>
        <dbReference type="SAM" id="MobiDB-lite"/>
    </source>
</evidence>
<dbReference type="Proteomes" id="UP000198926">
    <property type="component" value="Unassembled WGS sequence"/>
</dbReference>
<feature type="signal peptide" evidence="2">
    <location>
        <begin position="1"/>
        <end position="20"/>
    </location>
</feature>
<dbReference type="STRING" id="1123755.SAMN05444714_0479"/>
<feature type="chain" id="PRO_5011442338" description="PepSY domain-containing protein" evidence="2">
    <location>
        <begin position="21"/>
        <end position="173"/>
    </location>
</feature>